<dbReference type="EMBL" id="CP023445">
    <property type="protein sequence ID" value="ATE56350.1"/>
    <property type="molecule type" value="Genomic_DNA"/>
</dbReference>
<reference evidence="2" key="1">
    <citation type="submission" date="2017-09" db="EMBL/GenBank/DDBJ databases">
        <title>Complete Genome Sequence of ansamitocin-producing Bacterium Actinosynnema pretiosum X47.</title>
        <authorList>
            <person name="Cao G."/>
            <person name="Zong G."/>
            <person name="Zhong C."/>
            <person name="Fu J."/>
        </authorList>
    </citation>
    <scope>NUCLEOTIDE SEQUENCE [LARGE SCALE GENOMIC DNA]</scope>
    <source>
        <strain evidence="2">X47</strain>
    </source>
</reference>
<organism evidence="2 3">
    <name type="scientific">Actinosynnema pretiosum</name>
    <dbReference type="NCBI Taxonomy" id="42197"/>
    <lineage>
        <taxon>Bacteria</taxon>
        <taxon>Bacillati</taxon>
        <taxon>Actinomycetota</taxon>
        <taxon>Actinomycetes</taxon>
        <taxon>Pseudonocardiales</taxon>
        <taxon>Pseudonocardiaceae</taxon>
        <taxon>Actinosynnema</taxon>
    </lineage>
</organism>
<feature type="transmembrane region" description="Helical" evidence="1">
    <location>
        <begin position="6"/>
        <end position="26"/>
    </location>
</feature>
<evidence type="ECO:0000256" key="1">
    <source>
        <dbReference type="SAM" id="Phobius"/>
    </source>
</evidence>
<keyword evidence="1" id="KW-1133">Transmembrane helix</keyword>
<accession>A0A290ZBE3</accession>
<keyword evidence="3" id="KW-1185">Reference proteome</keyword>
<dbReference type="AlphaFoldDB" id="A0A290ZBE3"/>
<evidence type="ECO:0008006" key="4">
    <source>
        <dbReference type="Google" id="ProtNLM"/>
    </source>
</evidence>
<protein>
    <recommendedName>
        <fullName evidence="4">Small membrane hydrophobic protein</fullName>
    </recommendedName>
</protein>
<evidence type="ECO:0000313" key="3">
    <source>
        <dbReference type="Proteomes" id="UP000218505"/>
    </source>
</evidence>
<dbReference type="RefSeq" id="WP_096496149.1">
    <property type="nucleotide sequence ID" value="NZ_CP023445.1"/>
</dbReference>
<proteinExistence type="predicted"/>
<name>A0A290ZBE3_9PSEU</name>
<keyword evidence="1" id="KW-0472">Membrane</keyword>
<dbReference type="KEGG" id="apre:CNX65_26300"/>
<feature type="transmembrane region" description="Helical" evidence="1">
    <location>
        <begin position="101"/>
        <end position="122"/>
    </location>
</feature>
<dbReference type="Pfam" id="PF14087">
    <property type="entry name" value="DUF4267"/>
    <property type="match status" value="1"/>
</dbReference>
<dbReference type="Proteomes" id="UP000218505">
    <property type="component" value="Chromosome"/>
</dbReference>
<sequence length="123" mass="12626">MPLVATTLAVAAALSIIVIGGLYLLAPQRIASTFGLPTWPREPGETGWLNLKGVRDVVSGLVILIPLALGHADLAGYVLLAATLTPLGDMLTILRHRGNRALAYGMHGGTAVVVALAGVLLVG</sequence>
<gene>
    <name evidence="2" type="ORF">CNX65_26300</name>
</gene>
<dbReference type="InterPro" id="IPR025363">
    <property type="entry name" value="DUF4267"/>
</dbReference>
<keyword evidence="1" id="KW-0812">Transmembrane</keyword>
<evidence type="ECO:0000313" key="2">
    <source>
        <dbReference type="EMBL" id="ATE56350.1"/>
    </source>
</evidence>